<evidence type="ECO:0000259" key="2">
    <source>
        <dbReference type="PROSITE" id="PS50943"/>
    </source>
</evidence>
<dbReference type="PANTHER" id="PTHR46558:SF11">
    <property type="entry name" value="HTH-TYPE TRANSCRIPTIONAL REGULATOR XRE"/>
    <property type="match status" value="1"/>
</dbReference>
<evidence type="ECO:0000256" key="1">
    <source>
        <dbReference type="ARBA" id="ARBA00023125"/>
    </source>
</evidence>
<organism evidence="3 4">
    <name type="scientific">Candidatus Onthovivens merdipullorum</name>
    <dbReference type="NCBI Taxonomy" id="2840889"/>
    <lineage>
        <taxon>Bacteria</taxon>
        <taxon>Bacillati</taxon>
        <taxon>Bacillota</taxon>
        <taxon>Bacilli</taxon>
        <taxon>Bacillales</taxon>
        <taxon>Candidatus Onthovivens</taxon>
    </lineage>
</organism>
<reference evidence="3" key="2">
    <citation type="journal article" date="2021" name="PeerJ">
        <title>Extensive microbial diversity within the chicken gut microbiome revealed by metagenomics and culture.</title>
        <authorList>
            <person name="Gilroy R."/>
            <person name="Ravi A."/>
            <person name="Getino M."/>
            <person name="Pursley I."/>
            <person name="Horton D.L."/>
            <person name="Alikhan N.F."/>
            <person name="Baker D."/>
            <person name="Gharbi K."/>
            <person name="Hall N."/>
            <person name="Watson M."/>
            <person name="Adriaenssens E.M."/>
            <person name="Foster-Nyarko E."/>
            <person name="Jarju S."/>
            <person name="Secka A."/>
            <person name="Antonio M."/>
            <person name="Oren A."/>
            <person name="Chaudhuri R.R."/>
            <person name="La Ragione R."/>
            <person name="Hildebrand F."/>
            <person name="Pallen M.J."/>
        </authorList>
    </citation>
    <scope>NUCLEOTIDE SEQUENCE</scope>
    <source>
        <strain evidence="3">11159</strain>
    </source>
</reference>
<dbReference type="EMBL" id="JADIMY010000058">
    <property type="protein sequence ID" value="MBO8427453.1"/>
    <property type="molecule type" value="Genomic_DNA"/>
</dbReference>
<dbReference type="PANTHER" id="PTHR46558">
    <property type="entry name" value="TRACRIPTIONAL REGULATORY PROTEIN-RELATED-RELATED"/>
    <property type="match status" value="1"/>
</dbReference>
<dbReference type="CDD" id="cd00093">
    <property type="entry name" value="HTH_XRE"/>
    <property type="match status" value="1"/>
</dbReference>
<accession>A0A9D9DIM3</accession>
<dbReference type="GO" id="GO:0003677">
    <property type="term" value="F:DNA binding"/>
    <property type="evidence" value="ECO:0007669"/>
    <property type="project" value="UniProtKB-KW"/>
</dbReference>
<evidence type="ECO:0000313" key="4">
    <source>
        <dbReference type="Proteomes" id="UP000823613"/>
    </source>
</evidence>
<proteinExistence type="predicted"/>
<evidence type="ECO:0000313" key="3">
    <source>
        <dbReference type="EMBL" id="MBO8427453.1"/>
    </source>
</evidence>
<dbReference type="Proteomes" id="UP000823613">
    <property type="component" value="Unassembled WGS sequence"/>
</dbReference>
<keyword evidence="1" id="KW-0238">DNA-binding</keyword>
<dbReference type="InterPro" id="IPR001387">
    <property type="entry name" value="Cro/C1-type_HTH"/>
</dbReference>
<dbReference type="PROSITE" id="PS50943">
    <property type="entry name" value="HTH_CROC1"/>
    <property type="match status" value="1"/>
</dbReference>
<sequence>MKIKLGEILEDLDIKQKKISEALGIPRNTMSNYVTGRTEPDFETLIKIADYLNVSVDSILGRKEKYILISEEELKKLIKARNLLQEVIKNRN</sequence>
<reference evidence="3" key="1">
    <citation type="submission" date="2020-10" db="EMBL/GenBank/DDBJ databases">
        <authorList>
            <person name="Gilroy R."/>
        </authorList>
    </citation>
    <scope>NUCLEOTIDE SEQUENCE</scope>
    <source>
        <strain evidence="3">11159</strain>
    </source>
</reference>
<gene>
    <name evidence="3" type="ORF">IAC58_02700</name>
</gene>
<dbReference type="InterPro" id="IPR010982">
    <property type="entry name" value="Lambda_DNA-bd_dom_sf"/>
</dbReference>
<feature type="domain" description="HTH cro/C1-type" evidence="2">
    <location>
        <begin position="7"/>
        <end position="59"/>
    </location>
</feature>
<dbReference type="Gene3D" id="1.10.260.40">
    <property type="entry name" value="lambda repressor-like DNA-binding domains"/>
    <property type="match status" value="1"/>
</dbReference>
<dbReference type="Pfam" id="PF01381">
    <property type="entry name" value="HTH_3"/>
    <property type="match status" value="1"/>
</dbReference>
<name>A0A9D9DIM3_9BACL</name>
<dbReference type="SUPFAM" id="SSF47413">
    <property type="entry name" value="lambda repressor-like DNA-binding domains"/>
    <property type="match status" value="1"/>
</dbReference>
<dbReference type="AlphaFoldDB" id="A0A9D9DIM3"/>
<dbReference type="SMART" id="SM00530">
    <property type="entry name" value="HTH_XRE"/>
    <property type="match status" value="1"/>
</dbReference>
<protein>
    <submittedName>
        <fullName evidence="3">Helix-turn-helix transcriptional regulator</fullName>
    </submittedName>
</protein>
<comment type="caution">
    <text evidence="3">The sequence shown here is derived from an EMBL/GenBank/DDBJ whole genome shotgun (WGS) entry which is preliminary data.</text>
</comment>